<accession>A0A833H027</accession>
<organism evidence="1 2">
    <name type="scientific">Leptonema illini</name>
    <dbReference type="NCBI Taxonomy" id="183"/>
    <lineage>
        <taxon>Bacteria</taxon>
        <taxon>Pseudomonadati</taxon>
        <taxon>Spirochaetota</taxon>
        <taxon>Spirochaetia</taxon>
        <taxon>Leptospirales</taxon>
        <taxon>Leptospiraceae</taxon>
        <taxon>Leptonema</taxon>
    </lineage>
</organism>
<comment type="caution">
    <text evidence="1">The sequence shown here is derived from an EMBL/GenBank/DDBJ whole genome shotgun (WGS) entry which is preliminary data.</text>
</comment>
<evidence type="ECO:0000313" key="1">
    <source>
        <dbReference type="EMBL" id="KAB2931510.1"/>
    </source>
</evidence>
<dbReference type="Proteomes" id="UP000460298">
    <property type="component" value="Unassembled WGS sequence"/>
</dbReference>
<name>A0A833H027_9LEPT</name>
<sequence>MKIEADGFSFNFTDALDAFVFDEKDKSMPHYHGQPMKAVDIIAEFADAYVFIEVKEFHDMELYDVATAINEGAEKEKRDSFRWLKNYLKYKYRDTYLFRHAEDKVDKPIHYICLLSFENPLNVAMKKALKQELPVGIASKRWKRAIVESCHVLNLQEWNKNFPKWPASKIAS</sequence>
<gene>
    <name evidence="1" type="ORF">F9K24_13000</name>
</gene>
<reference evidence="1 2" key="1">
    <citation type="submission" date="2019-10" db="EMBL/GenBank/DDBJ databases">
        <title>Extracellular Electron Transfer in a Candidatus Methanoperedens spp. Enrichment Culture.</title>
        <authorList>
            <person name="Berger S."/>
            <person name="Rangel Shaw D."/>
            <person name="Berben T."/>
            <person name="In 'T Zandt M."/>
            <person name="Frank J."/>
            <person name="Reimann J."/>
            <person name="Jetten M.S.M."/>
            <person name="Welte C.U."/>
        </authorList>
    </citation>
    <scope>NUCLEOTIDE SEQUENCE [LARGE SCALE GENOMIC DNA]</scope>
    <source>
        <strain evidence="1">SB12</strain>
    </source>
</reference>
<dbReference type="AlphaFoldDB" id="A0A833H027"/>
<proteinExistence type="predicted"/>
<evidence type="ECO:0000313" key="2">
    <source>
        <dbReference type="Proteomes" id="UP000460298"/>
    </source>
</evidence>
<protein>
    <submittedName>
        <fullName evidence="1">Uncharacterized protein</fullName>
    </submittedName>
</protein>
<dbReference type="EMBL" id="WBUI01000013">
    <property type="protein sequence ID" value="KAB2931510.1"/>
    <property type="molecule type" value="Genomic_DNA"/>
</dbReference>